<protein>
    <submittedName>
        <fullName evidence="8">Alkyl hydroperoxide reductase</fullName>
    </submittedName>
</protein>
<dbReference type="Pfam" id="PF00578">
    <property type="entry name" value="AhpC-TSA"/>
    <property type="match status" value="1"/>
</dbReference>
<keyword evidence="5" id="KW-0175">Coiled coil</keyword>
<evidence type="ECO:0000256" key="5">
    <source>
        <dbReference type="SAM" id="Coils"/>
    </source>
</evidence>
<keyword evidence="4" id="KW-0676">Redox-active center</keyword>
<sequence>MKHNMKSILLFGALLGMVNACNKATPPSSSTSGGYEVSGELTNAPAGTKVYLAELGENQFLTRDTATVDDKGRFTLKGTAPEASVYQVKLNDANQVLLMLSNGSNIQLSGDAQKLGTSYSVQGSKDSELMQQLTRIMQSSKTAMSKLEQRYEQAAQSGKTDSLQKIQATAFAIQAQNTKATKQLVRQNPNSVVSAFVVGNLLNPDEEFTFADSMATQFRKNLPDSRYTKILAAKLDPLRSTAVGVVAPEIKLASPDGKEVALSSLRGKYVLVDFWASWCRPCRQENPNVVRMYNKFKDKGFAIYSVSFDQDRDKWLKAIESDKLSWTQVSDLKGWESAAGQTYGVKAIPQTVLLDPQGRIIAKNLRGPELEAKLASLIPGA</sequence>
<evidence type="ECO:0000259" key="7">
    <source>
        <dbReference type="PROSITE" id="PS51352"/>
    </source>
</evidence>
<reference evidence="8 9" key="1">
    <citation type="submission" date="2017-01" db="EMBL/GenBank/DDBJ databases">
        <title>A new Hymenobacter.</title>
        <authorList>
            <person name="Liang Y."/>
            <person name="Feng F."/>
        </authorList>
    </citation>
    <scope>NUCLEOTIDE SEQUENCE [LARGE SCALE GENOMIC DNA]</scope>
    <source>
        <strain evidence="8">MIMBbqt21</strain>
    </source>
</reference>
<dbReference type="Proteomes" id="UP000194873">
    <property type="component" value="Unassembled WGS sequence"/>
</dbReference>
<evidence type="ECO:0000256" key="2">
    <source>
        <dbReference type="ARBA" id="ARBA00022748"/>
    </source>
</evidence>
<organism evidence="8 9">
    <name type="scientific">Hymenobacter crusticola</name>
    <dbReference type="NCBI Taxonomy" id="1770526"/>
    <lineage>
        <taxon>Bacteria</taxon>
        <taxon>Pseudomonadati</taxon>
        <taxon>Bacteroidota</taxon>
        <taxon>Cytophagia</taxon>
        <taxon>Cytophagales</taxon>
        <taxon>Hymenobacteraceae</taxon>
        <taxon>Hymenobacter</taxon>
    </lineage>
</organism>
<dbReference type="InterPro" id="IPR050553">
    <property type="entry name" value="Thioredoxin_ResA/DsbE_sf"/>
</dbReference>
<dbReference type="GO" id="GO:0016491">
    <property type="term" value="F:oxidoreductase activity"/>
    <property type="evidence" value="ECO:0007669"/>
    <property type="project" value="InterPro"/>
</dbReference>
<evidence type="ECO:0000256" key="1">
    <source>
        <dbReference type="ARBA" id="ARBA00004196"/>
    </source>
</evidence>
<feature type="chain" id="PRO_5012647837" evidence="6">
    <location>
        <begin position="25"/>
        <end position="381"/>
    </location>
</feature>
<gene>
    <name evidence="8" type="ORF">BXP70_09095</name>
</gene>
<dbReference type="GO" id="GO:0030313">
    <property type="term" value="C:cell envelope"/>
    <property type="evidence" value="ECO:0007669"/>
    <property type="project" value="UniProtKB-SubCell"/>
</dbReference>
<evidence type="ECO:0000313" key="9">
    <source>
        <dbReference type="Proteomes" id="UP000194873"/>
    </source>
</evidence>
<proteinExistence type="predicted"/>
<dbReference type="GO" id="GO:0016209">
    <property type="term" value="F:antioxidant activity"/>
    <property type="evidence" value="ECO:0007669"/>
    <property type="project" value="InterPro"/>
</dbReference>
<dbReference type="CDD" id="cd02966">
    <property type="entry name" value="TlpA_like_family"/>
    <property type="match status" value="1"/>
</dbReference>
<dbReference type="PANTHER" id="PTHR42852">
    <property type="entry name" value="THIOL:DISULFIDE INTERCHANGE PROTEIN DSBE"/>
    <property type="match status" value="1"/>
</dbReference>
<keyword evidence="2" id="KW-0201">Cytochrome c-type biogenesis</keyword>
<dbReference type="PROSITE" id="PS51352">
    <property type="entry name" value="THIOREDOXIN_2"/>
    <property type="match status" value="1"/>
</dbReference>
<accession>A0A243WGL8</accession>
<dbReference type="Gene3D" id="3.40.30.10">
    <property type="entry name" value="Glutaredoxin"/>
    <property type="match status" value="1"/>
</dbReference>
<dbReference type="InterPro" id="IPR025380">
    <property type="entry name" value="DUF4369"/>
</dbReference>
<dbReference type="InterPro" id="IPR036249">
    <property type="entry name" value="Thioredoxin-like_sf"/>
</dbReference>
<evidence type="ECO:0000256" key="4">
    <source>
        <dbReference type="ARBA" id="ARBA00023284"/>
    </source>
</evidence>
<dbReference type="AlphaFoldDB" id="A0A243WGL8"/>
<dbReference type="InterPro" id="IPR013766">
    <property type="entry name" value="Thioredoxin_domain"/>
</dbReference>
<dbReference type="PANTHER" id="PTHR42852:SF6">
    <property type="entry name" value="THIOL:DISULFIDE INTERCHANGE PROTEIN DSBE"/>
    <property type="match status" value="1"/>
</dbReference>
<evidence type="ECO:0000313" key="8">
    <source>
        <dbReference type="EMBL" id="OUJ74892.1"/>
    </source>
</evidence>
<dbReference type="EMBL" id="MTSE01000003">
    <property type="protein sequence ID" value="OUJ74892.1"/>
    <property type="molecule type" value="Genomic_DNA"/>
</dbReference>
<comment type="subcellular location">
    <subcellularLocation>
        <location evidence="1">Cell envelope</location>
    </subcellularLocation>
</comment>
<keyword evidence="6" id="KW-0732">Signal</keyword>
<feature type="domain" description="Thioredoxin" evidence="7">
    <location>
        <begin position="241"/>
        <end position="381"/>
    </location>
</feature>
<feature type="signal peptide" evidence="6">
    <location>
        <begin position="1"/>
        <end position="24"/>
    </location>
</feature>
<comment type="caution">
    <text evidence="8">The sequence shown here is derived from an EMBL/GenBank/DDBJ whole genome shotgun (WGS) entry which is preliminary data.</text>
</comment>
<dbReference type="GO" id="GO:0017004">
    <property type="term" value="P:cytochrome complex assembly"/>
    <property type="evidence" value="ECO:0007669"/>
    <property type="project" value="UniProtKB-KW"/>
</dbReference>
<evidence type="ECO:0000256" key="3">
    <source>
        <dbReference type="ARBA" id="ARBA00023157"/>
    </source>
</evidence>
<keyword evidence="3" id="KW-1015">Disulfide bond</keyword>
<dbReference type="Pfam" id="PF14289">
    <property type="entry name" value="DUF4369"/>
    <property type="match status" value="1"/>
</dbReference>
<dbReference type="InterPro" id="IPR000866">
    <property type="entry name" value="AhpC/TSA"/>
</dbReference>
<keyword evidence="9" id="KW-1185">Reference proteome</keyword>
<dbReference type="OrthoDB" id="6399635at2"/>
<dbReference type="SUPFAM" id="SSF52833">
    <property type="entry name" value="Thioredoxin-like"/>
    <property type="match status" value="1"/>
</dbReference>
<feature type="coiled-coil region" evidence="5">
    <location>
        <begin position="130"/>
        <end position="157"/>
    </location>
</feature>
<evidence type="ECO:0000256" key="6">
    <source>
        <dbReference type="SAM" id="SignalP"/>
    </source>
</evidence>
<name>A0A243WGL8_9BACT</name>